<dbReference type="AlphaFoldDB" id="A0AAD4UQG4"/>
<dbReference type="Proteomes" id="UP001054821">
    <property type="component" value="Unassembled WGS sequence"/>
</dbReference>
<reference evidence="1 2" key="1">
    <citation type="journal article" date="2022" name="G3 (Bethesda)">
        <title>Whole-genome sequence and methylome profiling of the almond [Prunus dulcis (Mill.) D.A. Webb] cultivar 'Nonpareil'.</title>
        <authorList>
            <person name="D'Amico-Willman K.M."/>
            <person name="Ouma W.Z."/>
            <person name="Meulia T."/>
            <person name="Sideli G.M."/>
            <person name="Gradziel T.M."/>
            <person name="Fresnedo-Ramirez J."/>
        </authorList>
    </citation>
    <scope>NUCLEOTIDE SEQUENCE [LARGE SCALE GENOMIC DNA]</scope>
    <source>
        <strain evidence="1">Clone GOH B32 T37-40</strain>
    </source>
</reference>
<name>A0AAD4UQG4_PRUDU</name>
<gene>
    <name evidence="1" type="ORF">L3X38_000010</name>
</gene>
<sequence>MSDTATKEEGTAAVADLIELLLEHWAEESLQPNSPISLIEFLHELDDGNVLTIDDLDPASAEIEDNHSEVQDPLSEINVGTQALPRPLFISILLCPKLSVEVTGLLCEYKDCFAWDHHSGFLPRYNKKSRKRLNDSLKMALSALPDKSSGWPTLCQY</sequence>
<organism evidence="1 2">
    <name type="scientific">Prunus dulcis</name>
    <name type="common">Almond</name>
    <name type="synonym">Amygdalus dulcis</name>
    <dbReference type="NCBI Taxonomy" id="3755"/>
    <lineage>
        <taxon>Eukaryota</taxon>
        <taxon>Viridiplantae</taxon>
        <taxon>Streptophyta</taxon>
        <taxon>Embryophyta</taxon>
        <taxon>Tracheophyta</taxon>
        <taxon>Spermatophyta</taxon>
        <taxon>Magnoliopsida</taxon>
        <taxon>eudicotyledons</taxon>
        <taxon>Gunneridae</taxon>
        <taxon>Pentapetalae</taxon>
        <taxon>rosids</taxon>
        <taxon>fabids</taxon>
        <taxon>Rosales</taxon>
        <taxon>Rosaceae</taxon>
        <taxon>Amygdaloideae</taxon>
        <taxon>Amygdaleae</taxon>
        <taxon>Prunus</taxon>
    </lineage>
</organism>
<protein>
    <submittedName>
        <fullName evidence="1">Uncharacterized protein</fullName>
    </submittedName>
</protein>
<comment type="caution">
    <text evidence="1">The sequence shown here is derived from an EMBL/GenBank/DDBJ whole genome shotgun (WGS) entry which is preliminary data.</text>
</comment>
<proteinExistence type="predicted"/>
<keyword evidence="2" id="KW-1185">Reference proteome</keyword>
<evidence type="ECO:0000313" key="2">
    <source>
        <dbReference type="Proteomes" id="UP001054821"/>
    </source>
</evidence>
<accession>A0AAD4UQG4</accession>
<dbReference type="EMBL" id="JAJFAZ020000026">
    <property type="protein sequence ID" value="KAI5311345.1"/>
    <property type="molecule type" value="Genomic_DNA"/>
</dbReference>
<evidence type="ECO:0000313" key="1">
    <source>
        <dbReference type="EMBL" id="KAI5311345.1"/>
    </source>
</evidence>